<sequence length="193" mass="20835">MPPAGEDQQKVSEVSEADKACIDNLEKLGLRFEKRPPVQENACKIANPVSVSGLPNGVEISPVSLMECRYAEGLARWVGEVVVPRAGEHLKAAPKKILIGTSYQCRDQRSGAKLSEHAFGNGVDVMGFEFDKSGPLTIKFQAEGSPEAAFQSAIQKEACAIFSTVLGPGADADHGDHLHLDMRARKGDYRICQ</sequence>
<evidence type="ECO:0000313" key="3">
    <source>
        <dbReference type="Proteomes" id="UP000199569"/>
    </source>
</evidence>
<dbReference type="Pfam" id="PF06904">
    <property type="entry name" value="Extensin-like_C"/>
    <property type="match status" value="1"/>
</dbReference>
<dbReference type="AlphaFoldDB" id="A0A1G5IUK0"/>
<protein>
    <submittedName>
        <fullName evidence="2">Extensin-like protein C-terminus</fullName>
    </submittedName>
</protein>
<organism evidence="2 3">
    <name type="scientific">Microvirga guangxiensis</name>
    <dbReference type="NCBI Taxonomy" id="549386"/>
    <lineage>
        <taxon>Bacteria</taxon>
        <taxon>Pseudomonadati</taxon>
        <taxon>Pseudomonadota</taxon>
        <taxon>Alphaproteobacteria</taxon>
        <taxon>Hyphomicrobiales</taxon>
        <taxon>Methylobacteriaceae</taxon>
        <taxon>Microvirga</taxon>
    </lineage>
</organism>
<gene>
    <name evidence="2" type="ORF">SAMN02927923_02326</name>
</gene>
<accession>A0A1G5IUK0</accession>
<feature type="domain" description="Extensin-like C-terminal" evidence="1">
    <location>
        <begin position="20"/>
        <end position="193"/>
    </location>
</feature>
<dbReference type="RefSeq" id="WP_244510495.1">
    <property type="nucleotide sequence ID" value="NZ_FMVJ01000006.1"/>
</dbReference>
<keyword evidence="3" id="KW-1185">Reference proteome</keyword>
<dbReference type="Proteomes" id="UP000199569">
    <property type="component" value="Unassembled WGS sequence"/>
</dbReference>
<proteinExistence type="predicted"/>
<dbReference type="EMBL" id="FMVJ01000006">
    <property type="protein sequence ID" value="SCY79763.1"/>
    <property type="molecule type" value="Genomic_DNA"/>
</dbReference>
<name>A0A1G5IUK0_9HYPH</name>
<evidence type="ECO:0000313" key="2">
    <source>
        <dbReference type="EMBL" id="SCY79763.1"/>
    </source>
</evidence>
<dbReference type="STRING" id="549386.SAMN02927923_02326"/>
<evidence type="ECO:0000259" key="1">
    <source>
        <dbReference type="Pfam" id="PF06904"/>
    </source>
</evidence>
<dbReference type="InterPro" id="IPR009683">
    <property type="entry name" value="Extensin-like_C"/>
</dbReference>
<reference evidence="2 3" key="1">
    <citation type="submission" date="2016-10" db="EMBL/GenBank/DDBJ databases">
        <authorList>
            <person name="de Groot N.N."/>
        </authorList>
    </citation>
    <scope>NUCLEOTIDE SEQUENCE [LARGE SCALE GENOMIC DNA]</scope>
    <source>
        <strain evidence="2 3">CGMCC 1.7666</strain>
    </source>
</reference>